<dbReference type="EMBL" id="JAUUTY010000006">
    <property type="protein sequence ID" value="KAK1620733.1"/>
    <property type="molecule type" value="Genomic_DNA"/>
</dbReference>
<dbReference type="PANTHER" id="PTHR31174:SF21">
    <property type="entry name" value="OS12G0626500 PROTEIN"/>
    <property type="match status" value="1"/>
</dbReference>
<keyword evidence="2" id="KW-0677">Repeat</keyword>
<accession>A0AAD8VXS9</accession>
<feature type="compositionally biased region" description="Basic and acidic residues" evidence="3">
    <location>
        <begin position="21"/>
        <end position="34"/>
    </location>
</feature>
<proteinExistence type="inferred from homology"/>
<gene>
    <name evidence="5" type="ORF">QYE76_026250</name>
</gene>
<name>A0AAD8VXS9_LOLMU</name>
<feature type="domain" description="SMP" evidence="4">
    <location>
        <begin position="155"/>
        <end position="208"/>
    </location>
</feature>
<comment type="caution">
    <text evidence="5">The sequence shown here is derived from an EMBL/GenBank/DDBJ whole genome shotgun (WGS) entry which is preliminary data.</text>
</comment>
<feature type="domain" description="SMP" evidence="4">
    <location>
        <begin position="86"/>
        <end position="140"/>
    </location>
</feature>
<organism evidence="5 6">
    <name type="scientific">Lolium multiflorum</name>
    <name type="common">Italian ryegrass</name>
    <name type="synonym">Lolium perenne subsp. multiflorum</name>
    <dbReference type="NCBI Taxonomy" id="4521"/>
    <lineage>
        <taxon>Eukaryota</taxon>
        <taxon>Viridiplantae</taxon>
        <taxon>Streptophyta</taxon>
        <taxon>Embryophyta</taxon>
        <taxon>Tracheophyta</taxon>
        <taxon>Spermatophyta</taxon>
        <taxon>Magnoliopsida</taxon>
        <taxon>Liliopsida</taxon>
        <taxon>Poales</taxon>
        <taxon>Poaceae</taxon>
        <taxon>BOP clade</taxon>
        <taxon>Pooideae</taxon>
        <taxon>Poodae</taxon>
        <taxon>Poeae</taxon>
        <taxon>Poeae Chloroplast Group 2 (Poeae type)</taxon>
        <taxon>Loliodinae</taxon>
        <taxon>Loliinae</taxon>
        <taxon>Lolium</taxon>
    </lineage>
</organism>
<reference evidence="5" key="1">
    <citation type="submission" date="2023-07" db="EMBL/GenBank/DDBJ databases">
        <title>A chromosome-level genome assembly of Lolium multiflorum.</title>
        <authorList>
            <person name="Chen Y."/>
            <person name="Copetti D."/>
            <person name="Kolliker R."/>
            <person name="Studer B."/>
        </authorList>
    </citation>
    <scope>NUCLEOTIDE SEQUENCE</scope>
    <source>
        <strain evidence="5">02402/16</strain>
        <tissue evidence="5">Leaf</tissue>
    </source>
</reference>
<protein>
    <recommendedName>
        <fullName evidence="4">SMP domain-containing protein</fullName>
    </recommendedName>
</protein>
<evidence type="ECO:0000259" key="4">
    <source>
        <dbReference type="Pfam" id="PF04927"/>
    </source>
</evidence>
<evidence type="ECO:0000313" key="5">
    <source>
        <dbReference type="EMBL" id="KAK1620733.1"/>
    </source>
</evidence>
<comment type="similarity">
    <text evidence="1">Belongs to the LEA type SMP family.</text>
</comment>
<evidence type="ECO:0000256" key="2">
    <source>
        <dbReference type="ARBA" id="ARBA00022737"/>
    </source>
</evidence>
<evidence type="ECO:0000313" key="6">
    <source>
        <dbReference type="Proteomes" id="UP001231189"/>
    </source>
</evidence>
<evidence type="ECO:0000256" key="3">
    <source>
        <dbReference type="SAM" id="MobiDB-lite"/>
    </source>
</evidence>
<feature type="region of interest" description="Disordered" evidence="3">
    <location>
        <begin position="1"/>
        <end position="54"/>
    </location>
</feature>
<dbReference type="PANTHER" id="PTHR31174">
    <property type="entry name" value="SEED MATURATION FAMILY PROTEIN"/>
    <property type="match status" value="1"/>
</dbReference>
<dbReference type="InterPro" id="IPR042971">
    <property type="entry name" value="LEA_SMP"/>
</dbReference>
<dbReference type="InterPro" id="IPR007011">
    <property type="entry name" value="LEA_SMP_dom"/>
</dbReference>
<dbReference type="Proteomes" id="UP001231189">
    <property type="component" value="Unassembled WGS sequence"/>
</dbReference>
<evidence type="ECO:0000256" key="1">
    <source>
        <dbReference type="ARBA" id="ARBA00010733"/>
    </source>
</evidence>
<sequence length="213" mass="21481">MSDQTQPVRPGDVYPPTAAGKDARRQRERDEFLAREQQPQQQTDGGLRVTEADQHDGTHVVTASAGGQLIAQFTAPTPGVETDDAVSIGEALQAAASDAPVGLADAAAAEAAETRATGLGRVVPGGVAAAAQKAAETNMRLGGGVGDADEEMVPLKDVVGSATAVLPANKAVTREDARKVAAAAEKNAAEGGGSDVADAVAAASEMNKGKMTR</sequence>
<dbReference type="AlphaFoldDB" id="A0AAD8VXS9"/>
<keyword evidence="6" id="KW-1185">Reference proteome</keyword>
<dbReference type="Pfam" id="PF04927">
    <property type="entry name" value="SMP"/>
    <property type="match status" value="2"/>
</dbReference>